<sequence length="128" mass="13847">MQVDQLKLHDSNPNSTTNDRKNSAEQDPNNGKTACGSLLLEFVLSGNKQTPIEKNGDYKISRRQDKGKAPASSKNKGKGKARDLPLQSNSVPSTGGPIDDFLGDLGMEDEVEDDADSGNVEVDDDREE</sequence>
<organism evidence="2 3">
    <name type="scientific">Datura stramonium</name>
    <name type="common">Jimsonweed</name>
    <name type="synonym">Common thornapple</name>
    <dbReference type="NCBI Taxonomy" id="4076"/>
    <lineage>
        <taxon>Eukaryota</taxon>
        <taxon>Viridiplantae</taxon>
        <taxon>Streptophyta</taxon>
        <taxon>Embryophyta</taxon>
        <taxon>Tracheophyta</taxon>
        <taxon>Spermatophyta</taxon>
        <taxon>Magnoliopsida</taxon>
        <taxon>eudicotyledons</taxon>
        <taxon>Gunneridae</taxon>
        <taxon>Pentapetalae</taxon>
        <taxon>asterids</taxon>
        <taxon>lamiids</taxon>
        <taxon>Solanales</taxon>
        <taxon>Solanaceae</taxon>
        <taxon>Solanoideae</taxon>
        <taxon>Datureae</taxon>
        <taxon>Datura</taxon>
    </lineage>
</organism>
<protein>
    <submittedName>
        <fullName evidence="2">Uncharacterized protein</fullName>
    </submittedName>
</protein>
<dbReference type="EMBL" id="JACEIK010008786">
    <property type="protein sequence ID" value="MCE3051637.1"/>
    <property type="molecule type" value="Genomic_DNA"/>
</dbReference>
<dbReference type="Proteomes" id="UP000823775">
    <property type="component" value="Unassembled WGS sequence"/>
</dbReference>
<accession>A0ABS8WP57</accession>
<gene>
    <name evidence="2" type="ORF">HAX54_050391</name>
</gene>
<evidence type="ECO:0000313" key="3">
    <source>
        <dbReference type="Proteomes" id="UP000823775"/>
    </source>
</evidence>
<keyword evidence="3" id="KW-1185">Reference proteome</keyword>
<feature type="region of interest" description="Disordered" evidence="1">
    <location>
        <begin position="1"/>
        <end position="128"/>
    </location>
</feature>
<feature type="compositionally biased region" description="Basic and acidic residues" evidence="1">
    <location>
        <begin position="1"/>
        <end position="10"/>
    </location>
</feature>
<feature type="compositionally biased region" description="Basic and acidic residues" evidence="1">
    <location>
        <begin position="54"/>
        <end position="68"/>
    </location>
</feature>
<name>A0ABS8WP57_DATST</name>
<feature type="compositionally biased region" description="Acidic residues" evidence="1">
    <location>
        <begin position="106"/>
        <end position="128"/>
    </location>
</feature>
<proteinExistence type="predicted"/>
<reference evidence="2 3" key="1">
    <citation type="journal article" date="2021" name="BMC Genomics">
        <title>Datura genome reveals duplications of psychoactive alkaloid biosynthetic genes and high mutation rate following tissue culture.</title>
        <authorList>
            <person name="Rajewski A."/>
            <person name="Carter-House D."/>
            <person name="Stajich J."/>
            <person name="Litt A."/>
        </authorList>
    </citation>
    <scope>NUCLEOTIDE SEQUENCE [LARGE SCALE GENOMIC DNA]</scope>
    <source>
        <strain evidence="2">AR-01</strain>
    </source>
</reference>
<evidence type="ECO:0000313" key="2">
    <source>
        <dbReference type="EMBL" id="MCE3051637.1"/>
    </source>
</evidence>
<comment type="caution">
    <text evidence="2">The sequence shown here is derived from an EMBL/GenBank/DDBJ whole genome shotgun (WGS) entry which is preliminary data.</text>
</comment>
<evidence type="ECO:0000256" key="1">
    <source>
        <dbReference type="SAM" id="MobiDB-lite"/>
    </source>
</evidence>